<name>A0A5D5ATR5_9EURY</name>
<dbReference type="Proteomes" id="UP000324104">
    <property type="component" value="Unassembled WGS sequence"/>
</dbReference>
<dbReference type="AlphaFoldDB" id="A0A5D5ATR5"/>
<feature type="transmembrane region" description="Helical" evidence="1">
    <location>
        <begin position="124"/>
        <end position="141"/>
    </location>
</feature>
<organism evidence="2 3">
    <name type="scientific">Natrialba swarupiae</name>
    <dbReference type="NCBI Taxonomy" id="2448032"/>
    <lineage>
        <taxon>Archaea</taxon>
        <taxon>Methanobacteriati</taxon>
        <taxon>Methanobacteriota</taxon>
        <taxon>Stenosarchaea group</taxon>
        <taxon>Halobacteria</taxon>
        <taxon>Halobacteriales</taxon>
        <taxon>Natrialbaceae</taxon>
        <taxon>Natrialba</taxon>
    </lineage>
</organism>
<keyword evidence="3" id="KW-1185">Reference proteome</keyword>
<protein>
    <submittedName>
        <fullName evidence="2">Uncharacterized protein</fullName>
    </submittedName>
</protein>
<feature type="transmembrane region" description="Helical" evidence="1">
    <location>
        <begin position="66"/>
        <end position="83"/>
    </location>
</feature>
<comment type="caution">
    <text evidence="2">The sequence shown here is derived from an EMBL/GenBank/DDBJ whole genome shotgun (WGS) entry which is preliminary data.</text>
</comment>
<reference evidence="2 3" key="1">
    <citation type="submission" date="2019-08" db="EMBL/GenBank/DDBJ databases">
        <title>Archaea genome.</title>
        <authorList>
            <person name="Kajale S."/>
            <person name="Shouche Y."/>
            <person name="Deshpande N."/>
            <person name="Sharma A."/>
        </authorList>
    </citation>
    <scope>NUCLEOTIDE SEQUENCE [LARGE SCALE GENOMIC DNA]</scope>
    <source>
        <strain evidence="2 3">ESP3B_9</strain>
    </source>
</reference>
<evidence type="ECO:0000256" key="1">
    <source>
        <dbReference type="SAM" id="Phobius"/>
    </source>
</evidence>
<sequence length="285" mass="30083">MQRRALHAAIAVAVGIAHAALVVGVAIRLGYGVGPTLAAPLESAVRYGGLIALGAVPIWLALEDRLVVPVLVVGLLAGLALYWELTPPAPTFQDVAEIEPAIDEPTGHTVVSDGLYLTRYVSAWYAWLVGTAVVGFWEHVVRTRSTWLPDPAWDVPVPTDRRTAGVLAVSVGIVHAFASVRFATGWGMTDSAATITWAAIGGVVVLAVPVYLLVRHELSLPTAVTIGLFVNSVHSQQHVSGPGDPYVLYVGMWVVVLGIALFVGALEYGVGRLWTRRSGGSSATT</sequence>
<keyword evidence="1" id="KW-0812">Transmembrane</keyword>
<feature type="transmembrane region" description="Helical" evidence="1">
    <location>
        <begin position="43"/>
        <end position="61"/>
    </location>
</feature>
<proteinExistence type="predicted"/>
<keyword evidence="1" id="KW-0472">Membrane</keyword>
<accession>A0A5D5ATR5</accession>
<feature type="transmembrane region" description="Helical" evidence="1">
    <location>
        <begin position="246"/>
        <end position="268"/>
    </location>
</feature>
<dbReference type="EMBL" id="VTAW01000005">
    <property type="protein sequence ID" value="TYT62940.1"/>
    <property type="molecule type" value="Genomic_DNA"/>
</dbReference>
<keyword evidence="1" id="KW-1133">Transmembrane helix</keyword>
<gene>
    <name evidence="2" type="ORF">FYC77_06410</name>
</gene>
<evidence type="ECO:0000313" key="2">
    <source>
        <dbReference type="EMBL" id="TYT62940.1"/>
    </source>
</evidence>
<feature type="transmembrane region" description="Helical" evidence="1">
    <location>
        <begin position="195"/>
        <end position="213"/>
    </location>
</feature>
<evidence type="ECO:0000313" key="3">
    <source>
        <dbReference type="Proteomes" id="UP000324104"/>
    </source>
</evidence>
<dbReference type="RefSeq" id="WP_149080669.1">
    <property type="nucleotide sequence ID" value="NZ_VTAW01000005.1"/>
</dbReference>